<feature type="compositionally biased region" description="Polar residues" evidence="2">
    <location>
        <begin position="42"/>
        <end position="84"/>
    </location>
</feature>
<sequence length="350" mass="38856">MDQHEKDLLSNLGLQPGDEGETPIYGNNNSRIVDETLARFSSSWDTPPLSSMSREQVQGESTFRNMLSSPAKQSGSDEPTSSSSRMEEEDLLHVEKSRVLEMLRHMTSEVDQLESQLQAIKRKRARTAASAIQKQQEIQEAEAREMRQILGSVHQMSIVDSPKGRAGRLKINTPLSQTVSNVDVDMIRVLRGFTNIAFTSIEHRSISTLDPSGGGGRQYHIAGSCFQLDFDIEFTVHDPDLDLSNVRIHVPRSASAELGQFISRTLSQYAQMDYDRQVVMDNLAKRFPKLLKTNRIINKSVKARQSPNTKDATSPIGVSPAGPGVQSLTFCGARYHGFPCSICTLCKSDD</sequence>
<name>A0A9P6N5B2_9FUNG</name>
<evidence type="ECO:0000256" key="1">
    <source>
        <dbReference type="SAM" id="Coils"/>
    </source>
</evidence>
<evidence type="ECO:0000256" key="2">
    <source>
        <dbReference type="SAM" id="MobiDB-lite"/>
    </source>
</evidence>
<feature type="region of interest" description="Disordered" evidence="2">
    <location>
        <begin position="42"/>
        <end position="90"/>
    </location>
</feature>
<keyword evidence="4" id="KW-1185">Reference proteome</keyword>
<feature type="coiled-coil region" evidence="1">
    <location>
        <begin position="96"/>
        <end position="130"/>
    </location>
</feature>
<gene>
    <name evidence="3" type="ORF">BGZ80_007274</name>
</gene>
<feature type="region of interest" description="Disordered" evidence="2">
    <location>
        <begin position="1"/>
        <end position="30"/>
    </location>
</feature>
<evidence type="ECO:0000313" key="3">
    <source>
        <dbReference type="EMBL" id="KAG0023913.1"/>
    </source>
</evidence>
<protein>
    <submittedName>
        <fullName evidence="3">Uncharacterized protein</fullName>
    </submittedName>
</protein>
<dbReference type="AlphaFoldDB" id="A0A9P6N5B2"/>
<proteinExistence type="predicted"/>
<dbReference type="EMBL" id="JAAAID010000037">
    <property type="protein sequence ID" value="KAG0023913.1"/>
    <property type="molecule type" value="Genomic_DNA"/>
</dbReference>
<keyword evidence="1" id="KW-0175">Coiled coil</keyword>
<accession>A0A9P6N5B2</accession>
<dbReference type="Proteomes" id="UP000703661">
    <property type="component" value="Unassembled WGS sequence"/>
</dbReference>
<evidence type="ECO:0000313" key="4">
    <source>
        <dbReference type="Proteomes" id="UP000703661"/>
    </source>
</evidence>
<organism evidence="3 4">
    <name type="scientific">Entomortierella chlamydospora</name>
    <dbReference type="NCBI Taxonomy" id="101097"/>
    <lineage>
        <taxon>Eukaryota</taxon>
        <taxon>Fungi</taxon>
        <taxon>Fungi incertae sedis</taxon>
        <taxon>Mucoromycota</taxon>
        <taxon>Mortierellomycotina</taxon>
        <taxon>Mortierellomycetes</taxon>
        <taxon>Mortierellales</taxon>
        <taxon>Mortierellaceae</taxon>
        <taxon>Entomortierella</taxon>
    </lineage>
</organism>
<reference evidence="3" key="1">
    <citation type="journal article" date="2020" name="Fungal Divers.">
        <title>Resolving the Mortierellaceae phylogeny through synthesis of multi-gene phylogenetics and phylogenomics.</title>
        <authorList>
            <person name="Vandepol N."/>
            <person name="Liber J."/>
            <person name="Desiro A."/>
            <person name="Na H."/>
            <person name="Kennedy M."/>
            <person name="Barry K."/>
            <person name="Grigoriev I.V."/>
            <person name="Miller A.N."/>
            <person name="O'Donnell K."/>
            <person name="Stajich J.E."/>
            <person name="Bonito G."/>
        </authorList>
    </citation>
    <scope>NUCLEOTIDE SEQUENCE</scope>
    <source>
        <strain evidence="3">NRRL 2769</strain>
    </source>
</reference>
<comment type="caution">
    <text evidence="3">The sequence shown here is derived from an EMBL/GenBank/DDBJ whole genome shotgun (WGS) entry which is preliminary data.</text>
</comment>